<evidence type="ECO:0000313" key="2">
    <source>
        <dbReference type="EMBL" id="CAK9082589.1"/>
    </source>
</evidence>
<dbReference type="Proteomes" id="UP001642484">
    <property type="component" value="Unassembled WGS sequence"/>
</dbReference>
<comment type="caution">
    <text evidence="2">The sequence shown here is derived from an EMBL/GenBank/DDBJ whole genome shotgun (WGS) entry which is preliminary data.</text>
</comment>
<sequence>MGKQGKRKLKGDAGDTKIQRRLSKRRRATKKGNPSDDEGLGDARSSDKATKDEIAFFFLS</sequence>
<protein>
    <submittedName>
        <fullName evidence="2">Uncharacterized protein</fullName>
    </submittedName>
</protein>
<feature type="region of interest" description="Disordered" evidence="1">
    <location>
        <begin position="1"/>
        <end position="47"/>
    </location>
</feature>
<dbReference type="EMBL" id="CAXAMN010023940">
    <property type="protein sequence ID" value="CAK9082589.1"/>
    <property type="molecule type" value="Genomic_DNA"/>
</dbReference>
<accession>A0ABP0Q2Y1</accession>
<proteinExistence type="predicted"/>
<evidence type="ECO:0000256" key="1">
    <source>
        <dbReference type="SAM" id="MobiDB-lite"/>
    </source>
</evidence>
<gene>
    <name evidence="2" type="ORF">CCMP2556_LOCUS40334</name>
</gene>
<organism evidence="2 3">
    <name type="scientific">Durusdinium trenchii</name>
    <dbReference type="NCBI Taxonomy" id="1381693"/>
    <lineage>
        <taxon>Eukaryota</taxon>
        <taxon>Sar</taxon>
        <taxon>Alveolata</taxon>
        <taxon>Dinophyceae</taxon>
        <taxon>Suessiales</taxon>
        <taxon>Symbiodiniaceae</taxon>
        <taxon>Durusdinium</taxon>
    </lineage>
</organism>
<reference evidence="2 3" key="1">
    <citation type="submission" date="2024-02" db="EMBL/GenBank/DDBJ databases">
        <authorList>
            <person name="Chen Y."/>
            <person name="Shah S."/>
            <person name="Dougan E. K."/>
            <person name="Thang M."/>
            <person name="Chan C."/>
        </authorList>
    </citation>
    <scope>NUCLEOTIDE SEQUENCE [LARGE SCALE GENOMIC DNA]</scope>
</reference>
<keyword evidence="3" id="KW-1185">Reference proteome</keyword>
<name>A0ABP0Q2Y1_9DINO</name>
<feature type="compositionally biased region" description="Basic residues" evidence="1">
    <location>
        <begin position="19"/>
        <end position="30"/>
    </location>
</feature>
<evidence type="ECO:0000313" key="3">
    <source>
        <dbReference type="Proteomes" id="UP001642484"/>
    </source>
</evidence>